<keyword evidence="3" id="KW-1185">Reference proteome</keyword>
<name>A0ABD1XUV9_9MARC</name>
<accession>A0ABD1XUV9</accession>
<dbReference type="EMBL" id="JBHFFA010000007">
    <property type="protein sequence ID" value="KAL2612741.1"/>
    <property type="molecule type" value="Genomic_DNA"/>
</dbReference>
<dbReference type="Proteomes" id="UP001605036">
    <property type="component" value="Unassembled WGS sequence"/>
</dbReference>
<reference evidence="2 3" key="1">
    <citation type="submission" date="2024-09" db="EMBL/GenBank/DDBJ databases">
        <title>Chromosome-scale assembly of Riccia fluitans.</title>
        <authorList>
            <person name="Paukszto L."/>
            <person name="Sawicki J."/>
            <person name="Karawczyk K."/>
            <person name="Piernik-Szablinska J."/>
            <person name="Szczecinska M."/>
            <person name="Mazdziarz M."/>
        </authorList>
    </citation>
    <scope>NUCLEOTIDE SEQUENCE [LARGE SCALE GENOMIC DNA]</scope>
    <source>
        <strain evidence="2">Rf_01</strain>
        <tissue evidence="2">Aerial parts of the thallus</tissue>
    </source>
</reference>
<feature type="transmembrane region" description="Helical" evidence="1">
    <location>
        <begin position="12"/>
        <end position="31"/>
    </location>
</feature>
<organism evidence="2 3">
    <name type="scientific">Riccia fluitans</name>
    <dbReference type="NCBI Taxonomy" id="41844"/>
    <lineage>
        <taxon>Eukaryota</taxon>
        <taxon>Viridiplantae</taxon>
        <taxon>Streptophyta</taxon>
        <taxon>Embryophyta</taxon>
        <taxon>Marchantiophyta</taxon>
        <taxon>Marchantiopsida</taxon>
        <taxon>Marchantiidae</taxon>
        <taxon>Marchantiales</taxon>
        <taxon>Ricciaceae</taxon>
        <taxon>Riccia</taxon>
    </lineage>
</organism>
<keyword evidence="1" id="KW-0472">Membrane</keyword>
<comment type="caution">
    <text evidence="2">The sequence shown here is derived from an EMBL/GenBank/DDBJ whole genome shotgun (WGS) entry which is preliminary data.</text>
</comment>
<keyword evidence="1" id="KW-1133">Transmembrane helix</keyword>
<evidence type="ECO:0000313" key="3">
    <source>
        <dbReference type="Proteomes" id="UP001605036"/>
    </source>
</evidence>
<sequence>MSGTRRLPMVQRLGVLAAFNVGVYLAYLQVIERSKRRGGSFSKDGYDYWSMFKEPKHKLELKEKSLGETRRED</sequence>
<proteinExistence type="predicted"/>
<evidence type="ECO:0000313" key="2">
    <source>
        <dbReference type="EMBL" id="KAL2612741.1"/>
    </source>
</evidence>
<gene>
    <name evidence="2" type="ORF">R1flu_024433</name>
</gene>
<protein>
    <submittedName>
        <fullName evidence="2">Uncharacterized protein</fullName>
    </submittedName>
</protein>
<evidence type="ECO:0000256" key="1">
    <source>
        <dbReference type="SAM" id="Phobius"/>
    </source>
</evidence>
<keyword evidence="1" id="KW-0812">Transmembrane</keyword>
<dbReference type="AlphaFoldDB" id="A0ABD1XUV9"/>